<dbReference type="PATRIC" id="fig|270351.6.peg.3146"/>
<dbReference type="PANTHER" id="PTHR43757">
    <property type="entry name" value="AMINOMETHYLTRANSFERASE"/>
    <property type="match status" value="1"/>
</dbReference>
<dbReference type="RefSeq" id="WP_048466571.1">
    <property type="nucleotide sequence ID" value="NZ_LABX01000214.1"/>
</dbReference>
<proteinExistence type="predicted"/>
<dbReference type="InterPro" id="IPR006222">
    <property type="entry name" value="GCVT_N"/>
</dbReference>
<dbReference type="Pfam" id="PF08669">
    <property type="entry name" value="GCV_T_C"/>
    <property type="match status" value="1"/>
</dbReference>
<dbReference type="EMBL" id="LABX01000214">
    <property type="protein sequence ID" value="KMO29139.1"/>
    <property type="molecule type" value="Genomic_DNA"/>
</dbReference>
<dbReference type="SUPFAM" id="SSF103025">
    <property type="entry name" value="Folate-binding domain"/>
    <property type="match status" value="1"/>
</dbReference>
<dbReference type="Pfam" id="PF01571">
    <property type="entry name" value="GCV_T"/>
    <property type="match status" value="1"/>
</dbReference>
<dbReference type="Gene3D" id="3.30.1360.120">
    <property type="entry name" value="Probable tRNA modification gtpase trme, domain 1"/>
    <property type="match status" value="1"/>
</dbReference>
<dbReference type="InterPro" id="IPR029043">
    <property type="entry name" value="GcvT/YgfZ_C"/>
</dbReference>
<evidence type="ECO:0000313" key="4">
    <source>
        <dbReference type="EMBL" id="KMO29139.1"/>
    </source>
</evidence>
<protein>
    <submittedName>
        <fullName evidence="4">Glycine cleavage system protein T</fullName>
    </submittedName>
</protein>
<name>A0A0J6S632_9HYPH</name>
<feature type="domain" description="Aminomethyltransferase C-terminal" evidence="3">
    <location>
        <begin position="346"/>
        <end position="394"/>
    </location>
</feature>
<dbReference type="SUPFAM" id="SSF101790">
    <property type="entry name" value="Aminomethyltransferase beta-barrel domain"/>
    <property type="match status" value="1"/>
</dbReference>
<organism evidence="4 5">
    <name type="scientific">Methylobacterium aquaticum</name>
    <dbReference type="NCBI Taxonomy" id="270351"/>
    <lineage>
        <taxon>Bacteria</taxon>
        <taxon>Pseudomonadati</taxon>
        <taxon>Pseudomonadota</taxon>
        <taxon>Alphaproteobacteria</taxon>
        <taxon>Hyphomicrobiales</taxon>
        <taxon>Methylobacteriaceae</taxon>
        <taxon>Methylobacterium</taxon>
    </lineage>
</organism>
<evidence type="ECO:0000259" key="2">
    <source>
        <dbReference type="Pfam" id="PF01571"/>
    </source>
</evidence>
<reference evidence="4 5" key="1">
    <citation type="submission" date="2015-03" db="EMBL/GenBank/DDBJ databases">
        <title>Genome sequencing of Methylobacterium aquaticum DSM16371 type strain.</title>
        <authorList>
            <person name="Chaudhry V."/>
            <person name="Patil P.B."/>
        </authorList>
    </citation>
    <scope>NUCLEOTIDE SEQUENCE [LARGE SCALE GENOMIC DNA]</scope>
    <source>
        <strain evidence="4 5">DSM 16371</strain>
    </source>
</reference>
<comment type="caution">
    <text evidence="4">The sequence shown here is derived from an EMBL/GenBank/DDBJ whole genome shotgun (WGS) entry which is preliminary data.</text>
</comment>
<dbReference type="AlphaFoldDB" id="A0A0J6S632"/>
<evidence type="ECO:0000259" key="3">
    <source>
        <dbReference type="Pfam" id="PF08669"/>
    </source>
</evidence>
<dbReference type="PANTHER" id="PTHR43757:SF2">
    <property type="entry name" value="AMINOMETHYLTRANSFERASE, MITOCHONDRIAL"/>
    <property type="match status" value="1"/>
</dbReference>
<sequence>MLPPDLRKIPEGYFTSRWGMPEYTDWIDESMSWKETCSIGDWSFLWERRFKGPDALKLFSDTSINSFAKFDVLQSKHVTHTNQDGKVIAEGILTRLSDDEYMLFGRGTFWVDHVRRNGNYDVASEADDWFNFQVAGPTALALLEKASGANLRDIKFMRSGEIEIAGCRMLALRQGMSGEIGFELQGPIAKAPQVYKHLISVGQEFGLKKLGGRAAFINHLEACFPTIVTDYLPGIFGPEMAGYLAEFRAAMPAFASTFNVAGSFEADDISAWYRSPVELGWGKNIKFDHDFIGRKALEEEVAHPRRVMRTLIWDGDDVADVYASLFRKDQKPYHFMEMPRDQRGFMYADKVLLGDREVGVATSRGYSYYFKEMLSLCVIDVAHAEIGTDVEVIWGNPGDRQKVIRAKVAPAPYKQDNRRADLSKV</sequence>
<evidence type="ECO:0000256" key="1">
    <source>
        <dbReference type="PIRSR" id="PIRSR006487-1"/>
    </source>
</evidence>
<gene>
    <name evidence="4" type="ORF">VP06_25355</name>
</gene>
<accession>A0A0J6S632</accession>
<dbReference type="InterPro" id="IPR013977">
    <property type="entry name" value="GcvT_C"/>
</dbReference>
<feature type="binding site" evidence="1">
    <location>
        <position position="183"/>
    </location>
    <ligand>
        <name>substrate</name>
    </ligand>
</feature>
<dbReference type="InterPro" id="IPR028896">
    <property type="entry name" value="GcvT/YgfZ/DmdA"/>
</dbReference>
<evidence type="ECO:0000313" key="5">
    <source>
        <dbReference type="Proteomes" id="UP000035929"/>
    </source>
</evidence>
<dbReference type="InterPro" id="IPR027266">
    <property type="entry name" value="TrmE/GcvT-like"/>
</dbReference>
<dbReference type="OrthoDB" id="9800828at2"/>
<dbReference type="Proteomes" id="UP000035929">
    <property type="component" value="Unassembled WGS sequence"/>
</dbReference>
<feature type="domain" description="GCVT N-terminal" evidence="2">
    <location>
        <begin position="18"/>
        <end position="231"/>
    </location>
</feature>
<dbReference type="PIRSF" id="PIRSF006487">
    <property type="entry name" value="GcvT"/>
    <property type="match status" value="1"/>
</dbReference>